<name>A0ABT4PDX7_9BACT</name>
<protein>
    <recommendedName>
        <fullName evidence="1">Endonuclease GajA/Old nuclease/RecF-like AAA domain-containing protein</fullName>
    </recommendedName>
</protein>
<feature type="domain" description="Endonuclease GajA/Old nuclease/RecF-like AAA" evidence="1">
    <location>
        <begin position="72"/>
        <end position="566"/>
    </location>
</feature>
<dbReference type="SUPFAM" id="SSF52540">
    <property type="entry name" value="P-loop containing nucleoside triphosphate hydrolases"/>
    <property type="match status" value="1"/>
</dbReference>
<dbReference type="Pfam" id="PF13175">
    <property type="entry name" value="AAA_15"/>
    <property type="match status" value="1"/>
</dbReference>
<proteinExistence type="predicted"/>
<dbReference type="RefSeq" id="WP_269876314.1">
    <property type="nucleotide sequence ID" value="NZ_JAPZVM010000001.1"/>
</dbReference>
<dbReference type="InterPro" id="IPR027417">
    <property type="entry name" value="P-loop_NTPase"/>
</dbReference>
<keyword evidence="3" id="KW-1185">Reference proteome</keyword>
<dbReference type="InterPro" id="IPR041685">
    <property type="entry name" value="AAA_GajA/Old/RecF-like"/>
</dbReference>
<dbReference type="Gene3D" id="3.40.50.300">
    <property type="entry name" value="P-loop containing nucleotide triphosphate hydrolases"/>
    <property type="match status" value="1"/>
</dbReference>
<gene>
    <name evidence="2" type="ORF">O6P32_00740</name>
</gene>
<evidence type="ECO:0000313" key="3">
    <source>
        <dbReference type="Proteomes" id="UP001141933"/>
    </source>
</evidence>
<evidence type="ECO:0000259" key="1">
    <source>
        <dbReference type="Pfam" id="PF13175"/>
    </source>
</evidence>
<evidence type="ECO:0000313" key="2">
    <source>
        <dbReference type="EMBL" id="MCZ8371240.1"/>
    </source>
</evidence>
<sequence>MMKKINISKLTSREFVLGVLRILPNCEITLRKTLEDEFYVLNNRCTVNTDKKIVALSSNENMVDFFGKGITIQAVVGVNGSGKSSLFELIYRIINNLSCLLNRGKRRKASEQLYYIDGLWAELYIVIDGVLFCIACHGDNVCIKRKDEEIVNINAFKNDEPSKDTVLLSDIIKWAKECLFYTIVSNYSIQAFNAQDYECEPCFLIDGKRKRQKIEDKIWINSLFHKNDGYLTPIVLNPYRDNGHIDMNKEHWLTLYRLSSAMIYAEKHNKEFMKDYKLHNIYYTYSDSFLKDKYVNTYDVKDEIYWNYKPGGNIQPDYGTIILSEYQVVNKLNYNDPIQHAAAMYLIYKTYAIANAYPNYDEFSSIGQLKNFNTPTNSETADLTNRLVKKIRKDKSHISLKVRQMLHFIDSFTAKRLDTQSLQLDKITYYDYVGAVAINRKLNSMSEIQEYLPPSLFRIDITLDKYENNKKKNAEPISINRLSSGERQYLYTFSTYIYHILNLLSIQDSHRVRYRRMSLIFDEVEICFHPEFQRRFIDELLGYIKRLGMNRHATFCITIATHSPFILSDIPQSNILYLDNGKTADFSEFKNPFAANICDVLFQSFFLKNGFTGEYARKKVNNLLKYLHEPHKRISKNKSNEINFLKRIIGDPFINMHIEQLMSLNHEKDNY</sequence>
<accession>A0ABT4PDX7</accession>
<organism evidence="2 3">
    <name type="scientific">Phocaeicola acetigenes</name>
    <dbReference type="NCBI Taxonomy" id="3016083"/>
    <lineage>
        <taxon>Bacteria</taxon>
        <taxon>Pseudomonadati</taxon>
        <taxon>Bacteroidota</taxon>
        <taxon>Bacteroidia</taxon>
        <taxon>Bacteroidales</taxon>
        <taxon>Bacteroidaceae</taxon>
        <taxon>Phocaeicola</taxon>
    </lineage>
</organism>
<reference evidence="2" key="1">
    <citation type="submission" date="2022-12" db="EMBL/GenBank/DDBJ databases">
        <title>Phocaeicola acetigenes sp. nov., isolated feces from a healthy human.</title>
        <authorList>
            <person name="Do H."/>
            <person name="Ha Y.B."/>
            <person name="Kim J.-S."/>
            <person name="Suh M.K."/>
            <person name="Kim H.S."/>
            <person name="Lee J.-S."/>
        </authorList>
    </citation>
    <scope>NUCLEOTIDE SEQUENCE</scope>
    <source>
        <strain evidence="2">KGMB11183</strain>
    </source>
</reference>
<dbReference type="EMBL" id="JAPZVM010000001">
    <property type="protein sequence ID" value="MCZ8371240.1"/>
    <property type="molecule type" value="Genomic_DNA"/>
</dbReference>
<dbReference type="Proteomes" id="UP001141933">
    <property type="component" value="Unassembled WGS sequence"/>
</dbReference>
<comment type="caution">
    <text evidence="2">The sequence shown here is derived from an EMBL/GenBank/DDBJ whole genome shotgun (WGS) entry which is preliminary data.</text>
</comment>